<name>A0ABX0TLP5_9SPHN</name>
<proteinExistence type="predicted"/>
<dbReference type="CDD" id="cd06661">
    <property type="entry name" value="GGCT_like"/>
    <property type="match status" value="1"/>
</dbReference>
<sequence>MTRPHRLFSYGTLRDPTVQQGLFGRQVDEAPDALVGWKLGTVLIEDDGVVGLSGLAEHWILRHSGDPADRVAGVVLAISDAELAIADRYETNAYVRVAAQLASGGTAFVYVDAADPASVAAGDRLG</sequence>
<dbReference type="Gene3D" id="3.10.490.10">
    <property type="entry name" value="Gamma-glutamyl cyclotransferase-like"/>
    <property type="match status" value="1"/>
</dbReference>
<accession>A0ABX0TLP5</accession>
<dbReference type="Pfam" id="PF06094">
    <property type="entry name" value="GGACT"/>
    <property type="match status" value="1"/>
</dbReference>
<dbReference type="InterPro" id="IPR013024">
    <property type="entry name" value="GGCT-like"/>
</dbReference>
<dbReference type="EMBL" id="JAAOZC010000001">
    <property type="protein sequence ID" value="NIJ06448.1"/>
    <property type="molecule type" value="Genomic_DNA"/>
</dbReference>
<dbReference type="SUPFAM" id="SSF110857">
    <property type="entry name" value="Gamma-glutamyl cyclotransferase-like"/>
    <property type="match status" value="1"/>
</dbReference>
<comment type="caution">
    <text evidence="2">The sequence shown here is derived from an EMBL/GenBank/DDBJ whole genome shotgun (WGS) entry which is preliminary data.</text>
</comment>
<organism evidence="2 3">
    <name type="scientific">Sphingomonas vulcanisoli</name>
    <dbReference type="NCBI Taxonomy" id="1658060"/>
    <lineage>
        <taxon>Bacteria</taxon>
        <taxon>Pseudomonadati</taxon>
        <taxon>Pseudomonadota</taxon>
        <taxon>Alphaproteobacteria</taxon>
        <taxon>Sphingomonadales</taxon>
        <taxon>Sphingomonadaceae</taxon>
        <taxon>Sphingomonas</taxon>
    </lineage>
</organism>
<keyword evidence="3" id="KW-1185">Reference proteome</keyword>
<dbReference type="Proteomes" id="UP000727456">
    <property type="component" value="Unassembled WGS sequence"/>
</dbReference>
<dbReference type="InterPro" id="IPR036568">
    <property type="entry name" value="GGCT-like_sf"/>
</dbReference>
<feature type="domain" description="Gamma-glutamylcyclotransferase AIG2-like" evidence="1">
    <location>
        <begin position="7"/>
        <end position="112"/>
    </location>
</feature>
<gene>
    <name evidence="2" type="ORF">FHS31_000030</name>
</gene>
<dbReference type="RefSeq" id="WP_167070917.1">
    <property type="nucleotide sequence ID" value="NZ_JAAOZC010000001.1"/>
</dbReference>
<reference evidence="2 3" key="1">
    <citation type="submission" date="2020-03" db="EMBL/GenBank/DDBJ databases">
        <title>Genomic Encyclopedia of Type Strains, Phase III (KMG-III): the genomes of soil and plant-associated and newly described type strains.</title>
        <authorList>
            <person name="Whitman W."/>
        </authorList>
    </citation>
    <scope>NUCLEOTIDE SEQUENCE [LARGE SCALE GENOMIC DNA]</scope>
    <source>
        <strain evidence="2 3">CECT 8804</strain>
    </source>
</reference>
<protein>
    <recommendedName>
        <fullName evidence="1">Gamma-glutamylcyclotransferase AIG2-like domain-containing protein</fullName>
    </recommendedName>
</protein>
<evidence type="ECO:0000313" key="2">
    <source>
        <dbReference type="EMBL" id="NIJ06448.1"/>
    </source>
</evidence>
<evidence type="ECO:0000313" key="3">
    <source>
        <dbReference type="Proteomes" id="UP000727456"/>
    </source>
</evidence>
<dbReference type="InterPro" id="IPR009288">
    <property type="entry name" value="AIG2-like_dom"/>
</dbReference>
<evidence type="ECO:0000259" key="1">
    <source>
        <dbReference type="Pfam" id="PF06094"/>
    </source>
</evidence>